<proteinExistence type="predicted"/>
<accession>A0ACA9PXX9</accession>
<evidence type="ECO:0000313" key="1">
    <source>
        <dbReference type="EMBL" id="CAG8728264.1"/>
    </source>
</evidence>
<organism evidence="1 2">
    <name type="scientific">Racocetra persica</name>
    <dbReference type="NCBI Taxonomy" id="160502"/>
    <lineage>
        <taxon>Eukaryota</taxon>
        <taxon>Fungi</taxon>
        <taxon>Fungi incertae sedis</taxon>
        <taxon>Mucoromycota</taxon>
        <taxon>Glomeromycotina</taxon>
        <taxon>Glomeromycetes</taxon>
        <taxon>Diversisporales</taxon>
        <taxon>Gigasporaceae</taxon>
        <taxon>Racocetra</taxon>
    </lineage>
</organism>
<feature type="non-terminal residue" evidence="1">
    <location>
        <position position="1"/>
    </location>
</feature>
<evidence type="ECO:0000313" key="2">
    <source>
        <dbReference type="Proteomes" id="UP000789920"/>
    </source>
</evidence>
<reference evidence="1" key="1">
    <citation type="submission" date="2021-06" db="EMBL/GenBank/DDBJ databases">
        <authorList>
            <person name="Kallberg Y."/>
            <person name="Tangrot J."/>
            <person name="Rosling A."/>
        </authorList>
    </citation>
    <scope>NUCLEOTIDE SEQUENCE</scope>
    <source>
        <strain evidence="1">MA461A</strain>
    </source>
</reference>
<keyword evidence="2" id="KW-1185">Reference proteome</keyword>
<gene>
    <name evidence="1" type="ORF">RPERSI_LOCUS11902</name>
</gene>
<comment type="caution">
    <text evidence="1">The sequence shown here is derived from an EMBL/GenBank/DDBJ whole genome shotgun (WGS) entry which is preliminary data.</text>
</comment>
<protein>
    <submittedName>
        <fullName evidence="1">1606_t:CDS:1</fullName>
    </submittedName>
</protein>
<dbReference type="EMBL" id="CAJVQC010024929">
    <property type="protein sequence ID" value="CAG8728264.1"/>
    <property type="molecule type" value="Genomic_DNA"/>
</dbReference>
<dbReference type="Proteomes" id="UP000789920">
    <property type="component" value="Unassembled WGS sequence"/>
</dbReference>
<sequence>NSKPNLEISSRLLKNSVPNLKTSSRMISQSEYLQPEEAVEEQAYINKNMLVQNHSFFATNKY</sequence>
<name>A0ACA9PXX9_9GLOM</name>